<protein>
    <submittedName>
        <fullName evidence="2">SAM-dependent methyltransferase</fullName>
    </submittedName>
</protein>
<dbReference type="eggNOG" id="COG2226">
    <property type="taxonomic scope" value="Bacteria"/>
</dbReference>
<reference evidence="2 3" key="1">
    <citation type="submission" date="2013-05" db="EMBL/GenBank/DDBJ databases">
        <title>Between feast and famine: a lifestyle of most important marine PAH-degrading bacterium Cycloclasticus sp. 7ME.</title>
        <authorList>
            <person name="Yakimov M.M."/>
            <person name="Messina E."/>
            <person name="Genovese M."/>
            <person name="Denaro R."/>
            <person name="Crisafi F."/>
            <person name="Russo D."/>
            <person name="Cappello S."/>
            <person name="Santisi S."/>
            <person name="Smedile F."/>
            <person name="Golyshina O.V."/>
            <person name="Tran H."/>
            <person name="Pieper D.H."/>
            <person name="Golyshin P.N."/>
            <person name="Giuliano L."/>
        </authorList>
    </citation>
    <scope>NUCLEOTIDE SEQUENCE [LARGE SCALE GENOMIC DNA]</scope>
    <source>
        <strain evidence="2 3">78-ME</strain>
    </source>
</reference>
<dbReference type="EMBL" id="CP005996">
    <property type="protein sequence ID" value="AGS40566.1"/>
    <property type="molecule type" value="Genomic_DNA"/>
</dbReference>
<dbReference type="PANTHER" id="PTHR43591">
    <property type="entry name" value="METHYLTRANSFERASE"/>
    <property type="match status" value="1"/>
</dbReference>
<dbReference type="GO" id="GO:0008757">
    <property type="term" value="F:S-adenosylmethionine-dependent methyltransferase activity"/>
    <property type="evidence" value="ECO:0007669"/>
    <property type="project" value="InterPro"/>
</dbReference>
<dbReference type="RefSeq" id="WP_020933054.1">
    <property type="nucleotide sequence ID" value="NC_021917.1"/>
</dbReference>
<dbReference type="Proteomes" id="UP000015380">
    <property type="component" value="Chromosome"/>
</dbReference>
<accession>S5T9Z3</accession>
<feature type="domain" description="Methyltransferase type 11" evidence="1">
    <location>
        <begin position="48"/>
        <end position="139"/>
    </location>
</feature>
<dbReference type="CDD" id="cd02440">
    <property type="entry name" value="AdoMet_MTases"/>
    <property type="match status" value="1"/>
</dbReference>
<dbReference type="InterPro" id="IPR029063">
    <property type="entry name" value="SAM-dependent_MTases_sf"/>
</dbReference>
<name>S5T9Z3_9GAMM</name>
<keyword evidence="2" id="KW-0808">Transferase</keyword>
<dbReference type="KEGG" id="cza:CYCME_2254"/>
<reference evidence="3" key="2">
    <citation type="journal article" date="2016" name="Environ. Microbiol. Rep.">
        <title>Analysis of defence systems and a conjugative IncP-1 plasmid in the marine polyaromatic hydrocarbons-degrading bacterium Cycloclasticus sp. 78-ME.</title>
        <authorList>
            <person name="Yakimov M.M."/>
            <person name="Crisafi F."/>
            <person name="Messina E."/>
            <person name="Smedile F."/>
            <person name="Lopatina A."/>
            <person name="Denaro R."/>
            <person name="Pieper D.H."/>
            <person name="Golyshin P.N."/>
            <person name="Giuliano L."/>
        </authorList>
    </citation>
    <scope>NUCLEOTIDE SEQUENCE [LARGE SCALE GENOMIC DNA]</scope>
    <source>
        <strain evidence="3">78-ME</strain>
    </source>
</reference>
<proteinExistence type="predicted"/>
<evidence type="ECO:0000259" key="1">
    <source>
        <dbReference type="Pfam" id="PF08241"/>
    </source>
</evidence>
<dbReference type="Gene3D" id="3.40.50.150">
    <property type="entry name" value="Vaccinia Virus protein VP39"/>
    <property type="match status" value="1"/>
</dbReference>
<dbReference type="InterPro" id="IPR013216">
    <property type="entry name" value="Methyltransf_11"/>
</dbReference>
<dbReference type="PATRIC" id="fig|1198232.3.peg.2224"/>
<sequence length="236" mass="27114">MKQRQEEHEIKEFYDNVYYEKIEHSVKTSPHQLRLAKKLGITPNDNVLDIACGTGEFLRACNTFGAKVSGVDLSDKAVNACKTILPQGEFHACSAERLPFDSDSFDVVTCLGSLEHFINPVDSLKEMVRVAKPTAKFVILVPNKDFLTRKLRLFSGTYQVDAKEEVRTLGEWNDLFNSAGLVVNHRWKDLHVVTFSWVLLNGWKYMLPRFFQALALCVWPLKWQYQVFHLASVKKF</sequence>
<keyword evidence="2" id="KW-0489">Methyltransferase</keyword>
<evidence type="ECO:0000313" key="2">
    <source>
        <dbReference type="EMBL" id="AGS40566.1"/>
    </source>
</evidence>
<dbReference type="AlphaFoldDB" id="S5T9Z3"/>
<dbReference type="GO" id="GO:0032259">
    <property type="term" value="P:methylation"/>
    <property type="evidence" value="ECO:0007669"/>
    <property type="project" value="UniProtKB-KW"/>
</dbReference>
<keyword evidence="3" id="KW-1185">Reference proteome</keyword>
<evidence type="ECO:0000313" key="3">
    <source>
        <dbReference type="Proteomes" id="UP000015380"/>
    </source>
</evidence>
<dbReference type="HOGENOM" id="CLU_1173870_0_0_6"/>
<dbReference type="SUPFAM" id="SSF53335">
    <property type="entry name" value="S-adenosyl-L-methionine-dependent methyltransferases"/>
    <property type="match status" value="1"/>
</dbReference>
<dbReference type="Pfam" id="PF08241">
    <property type="entry name" value="Methyltransf_11"/>
    <property type="match status" value="1"/>
</dbReference>
<gene>
    <name evidence="2" type="ORF">CYCME_2254</name>
</gene>
<organism evidence="2 3">
    <name type="scientific">Cycloclasticus zancles 78-ME</name>
    <dbReference type="NCBI Taxonomy" id="1198232"/>
    <lineage>
        <taxon>Bacteria</taxon>
        <taxon>Pseudomonadati</taxon>
        <taxon>Pseudomonadota</taxon>
        <taxon>Gammaproteobacteria</taxon>
        <taxon>Thiotrichales</taxon>
        <taxon>Piscirickettsiaceae</taxon>
        <taxon>Cycloclasticus</taxon>
    </lineage>
</organism>